<accession>V5WHU1</accession>
<evidence type="ECO:0000256" key="4">
    <source>
        <dbReference type="ARBA" id="ARBA00022692"/>
    </source>
</evidence>
<organism evidence="8 9">
    <name type="scientific">Salinispira pacifica</name>
    <dbReference type="NCBI Taxonomy" id="1307761"/>
    <lineage>
        <taxon>Bacteria</taxon>
        <taxon>Pseudomonadati</taxon>
        <taxon>Spirochaetota</taxon>
        <taxon>Spirochaetia</taxon>
        <taxon>Spirochaetales</taxon>
        <taxon>Spirochaetaceae</taxon>
        <taxon>Salinispira</taxon>
    </lineage>
</organism>
<feature type="transmembrane region" description="Helical" evidence="7">
    <location>
        <begin position="70"/>
        <end position="91"/>
    </location>
</feature>
<keyword evidence="6 7" id="KW-0472">Membrane</keyword>
<dbReference type="OrthoDB" id="9799219at2"/>
<evidence type="ECO:0000256" key="3">
    <source>
        <dbReference type="ARBA" id="ARBA00022475"/>
    </source>
</evidence>
<evidence type="ECO:0000256" key="5">
    <source>
        <dbReference type="ARBA" id="ARBA00022989"/>
    </source>
</evidence>
<name>V5WHU1_9SPIO</name>
<comment type="similarity">
    <text evidence="2">Belongs to the CPA3 antiporters (TC 2.A.63) subunit C family.</text>
</comment>
<dbReference type="PANTHER" id="PTHR34583:SF2">
    <property type="entry name" value="ANTIPORTER SUBUNIT MNHC2-RELATED"/>
    <property type="match status" value="1"/>
</dbReference>
<dbReference type="AlphaFoldDB" id="V5WHU1"/>
<protein>
    <submittedName>
        <fullName evidence="8">Putative Na(+) H(+) antiporter subunit C</fullName>
    </submittedName>
</protein>
<evidence type="ECO:0000256" key="6">
    <source>
        <dbReference type="ARBA" id="ARBA00023136"/>
    </source>
</evidence>
<feature type="transmembrane region" description="Helical" evidence="7">
    <location>
        <begin position="28"/>
        <end position="50"/>
    </location>
</feature>
<evidence type="ECO:0000313" key="9">
    <source>
        <dbReference type="Proteomes" id="UP000018680"/>
    </source>
</evidence>
<evidence type="ECO:0000256" key="7">
    <source>
        <dbReference type="SAM" id="Phobius"/>
    </source>
</evidence>
<proteinExistence type="inferred from homology"/>
<sequence length="115" mass="12259">MIERILLSVIFLTGFTAIIANRNIIKKIFGLTIINTAAVLLFIVEGAGIGTEAPILGEGISAIVDPVPQALMLTAIVIGVCINALALALAYRLYNATGSFNIDTIYQRLSSDEHN</sequence>
<dbReference type="GO" id="GO:0005886">
    <property type="term" value="C:plasma membrane"/>
    <property type="evidence" value="ECO:0007669"/>
    <property type="project" value="UniProtKB-SubCell"/>
</dbReference>
<dbReference type="HOGENOM" id="CLU_082058_2_1_12"/>
<evidence type="ECO:0000313" key="8">
    <source>
        <dbReference type="EMBL" id="AHC15373.1"/>
    </source>
</evidence>
<dbReference type="PANTHER" id="PTHR34583">
    <property type="entry name" value="ANTIPORTER SUBUNIT MNHC2-RELATED"/>
    <property type="match status" value="1"/>
</dbReference>
<dbReference type="InterPro" id="IPR039428">
    <property type="entry name" value="NUOK/Mnh_C1-like"/>
</dbReference>
<feature type="transmembrane region" description="Helical" evidence="7">
    <location>
        <begin position="6"/>
        <end position="21"/>
    </location>
</feature>
<dbReference type="Proteomes" id="UP000018680">
    <property type="component" value="Chromosome"/>
</dbReference>
<evidence type="ECO:0000256" key="1">
    <source>
        <dbReference type="ARBA" id="ARBA00004651"/>
    </source>
</evidence>
<dbReference type="InterPro" id="IPR050601">
    <property type="entry name" value="CPA3_antiporter_subunitC"/>
</dbReference>
<reference evidence="8 9" key="1">
    <citation type="journal article" date="2015" name="Stand. Genomic Sci.">
        <title>Complete genome sequence and description of Salinispira pacifica gen. nov., sp. nov., a novel spirochaete isolated form a hypersaline microbial mat.</title>
        <authorList>
            <person name="Ben Hania W."/>
            <person name="Joseph M."/>
            <person name="Schumann P."/>
            <person name="Bunk B."/>
            <person name="Fiebig A."/>
            <person name="Sproer C."/>
            <person name="Klenk H.P."/>
            <person name="Fardeau M.L."/>
            <person name="Spring S."/>
        </authorList>
    </citation>
    <scope>NUCLEOTIDE SEQUENCE [LARGE SCALE GENOMIC DNA]</scope>
    <source>
        <strain evidence="8 9">L21-RPul-D2</strain>
    </source>
</reference>
<dbReference type="KEGG" id="slr:L21SP2_2002"/>
<dbReference type="Gene3D" id="1.10.287.3510">
    <property type="match status" value="1"/>
</dbReference>
<gene>
    <name evidence="8" type="ORF">L21SP2_2002</name>
</gene>
<dbReference type="EMBL" id="CP006939">
    <property type="protein sequence ID" value="AHC15373.1"/>
    <property type="molecule type" value="Genomic_DNA"/>
</dbReference>
<comment type="subcellular location">
    <subcellularLocation>
        <location evidence="1">Cell membrane</location>
        <topology evidence="1">Multi-pass membrane protein</topology>
    </subcellularLocation>
</comment>
<keyword evidence="4 7" id="KW-0812">Transmembrane</keyword>
<evidence type="ECO:0000256" key="2">
    <source>
        <dbReference type="ARBA" id="ARBA00010388"/>
    </source>
</evidence>
<keyword evidence="5 7" id="KW-1133">Transmembrane helix</keyword>
<dbReference type="eggNOG" id="COG1006">
    <property type="taxonomic scope" value="Bacteria"/>
</dbReference>
<dbReference type="STRING" id="1307761.L21SP2_2002"/>
<keyword evidence="9" id="KW-1185">Reference proteome</keyword>
<dbReference type="Pfam" id="PF00420">
    <property type="entry name" value="Oxidored_q2"/>
    <property type="match status" value="1"/>
</dbReference>
<dbReference type="RefSeq" id="WP_024268290.1">
    <property type="nucleotide sequence ID" value="NC_023035.1"/>
</dbReference>
<keyword evidence="3" id="KW-1003">Cell membrane</keyword>